<sequence>MTDVNPPARAKNDAFATVLRRTRLAAIVRGTDPDAALRTVLTLAEEGVALVEVSLNTTDALGVIRRATAEAAPTTAVGAGTVLTEDDVARVREAGASWIVTPALSESVAASVRAGLPVLAGALTPTEAVAAHRAGADAVKLFPASIGGPAYLKALRNPFPDLPFVPVGGVDLTSAEQYLAHGAVAVGVGSPLVGDAAHGGDLDALRARARRFVALCARDTEARA</sequence>
<name>A0ABP9CMI0_9ACTN</name>
<protein>
    <submittedName>
        <fullName evidence="6">Bifunctional 4-hydroxy-2-oxoglutarate aldolase/2-dehydro-3-deoxy-phosphogluconate aldolase</fullName>
    </submittedName>
</protein>
<evidence type="ECO:0000256" key="3">
    <source>
        <dbReference type="ARBA" id="ARBA00011233"/>
    </source>
</evidence>
<dbReference type="PANTHER" id="PTHR30246:SF1">
    <property type="entry name" value="2-DEHYDRO-3-DEOXY-6-PHOSPHOGALACTONATE ALDOLASE-RELATED"/>
    <property type="match status" value="1"/>
</dbReference>
<dbReference type="Gene3D" id="3.20.20.70">
    <property type="entry name" value="Aldolase class I"/>
    <property type="match status" value="1"/>
</dbReference>
<accession>A0ABP9CMI0</accession>
<dbReference type="PANTHER" id="PTHR30246">
    <property type="entry name" value="2-KETO-3-DEOXY-6-PHOSPHOGLUCONATE ALDOLASE"/>
    <property type="match status" value="1"/>
</dbReference>
<dbReference type="InterPro" id="IPR000887">
    <property type="entry name" value="Aldlse_KDPG_KHG"/>
</dbReference>
<dbReference type="Proteomes" id="UP001501265">
    <property type="component" value="Unassembled WGS sequence"/>
</dbReference>
<evidence type="ECO:0000256" key="4">
    <source>
        <dbReference type="ARBA" id="ARBA00023239"/>
    </source>
</evidence>
<comment type="subunit">
    <text evidence="3">Homotrimer.</text>
</comment>
<dbReference type="InterPro" id="IPR031338">
    <property type="entry name" value="KDPG/KHG_AS_2"/>
</dbReference>
<comment type="similarity">
    <text evidence="2">Belongs to the KHG/KDPG aldolase family.</text>
</comment>
<comment type="caution">
    <text evidence="6">The sequence shown here is derived from an EMBL/GenBank/DDBJ whole genome shotgun (WGS) entry which is preliminary data.</text>
</comment>
<dbReference type="EMBL" id="BAABIG010000054">
    <property type="protein sequence ID" value="GAA4812504.1"/>
    <property type="molecule type" value="Genomic_DNA"/>
</dbReference>
<proteinExistence type="inferred from homology"/>
<keyword evidence="7" id="KW-1185">Reference proteome</keyword>
<reference evidence="7" key="1">
    <citation type="journal article" date="2019" name="Int. J. Syst. Evol. Microbiol.">
        <title>The Global Catalogue of Microorganisms (GCM) 10K type strain sequencing project: providing services to taxonomists for standard genome sequencing and annotation.</title>
        <authorList>
            <consortium name="The Broad Institute Genomics Platform"/>
            <consortium name="The Broad Institute Genome Sequencing Center for Infectious Disease"/>
            <person name="Wu L."/>
            <person name="Ma J."/>
        </authorList>
    </citation>
    <scope>NUCLEOTIDE SEQUENCE [LARGE SCALE GENOMIC DNA]</scope>
    <source>
        <strain evidence="7">JCM 18081</strain>
    </source>
</reference>
<gene>
    <name evidence="6" type="ORF">GCM10023220_49710</name>
</gene>
<dbReference type="SUPFAM" id="SSF51569">
    <property type="entry name" value="Aldolase"/>
    <property type="match status" value="1"/>
</dbReference>
<dbReference type="Pfam" id="PF01081">
    <property type="entry name" value="Aldolase"/>
    <property type="match status" value="1"/>
</dbReference>
<evidence type="ECO:0000313" key="6">
    <source>
        <dbReference type="EMBL" id="GAA4812504.1"/>
    </source>
</evidence>
<evidence type="ECO:0000256" key="5">
    <source>
        <dbReference type="ARBA" id="ARBA00023277"/>
    </source>
</evidence>
<evidence type="ECO:0000256" key="1">
    <source>
        <dbReference type="ARBA" id="ARBA00004761"/>
    </source>
</evidence>
<dbReference type="PROSITE" id="PS00160">
    <property type="entry name" value="ALDOLASE_KDPG_KHG_2"/>
    <property type="match status" value="1"/>
</dbReference>
<dbReference type="NCBIfam" id="TIGR01182">
    <property type="entry name" value="eda"/>
    <property type="match status" value="1"/>
</dbReference>
<comment type="pathway">
    <text evidence="1">Carbohydrate acid metabolism.</text>
</comment>
<dbReference type="InterPro" id="IPR013785">
    <property type="entry name" value="Aldolase_TIM"/>
</dbReference>
<evidence type="ECO:0000313" key="7">
    <source>
        <dbReference type="Proteomes" id="UP001501265"/>
    </source>
</evidence>
<dbReference type="RefSeq" id="WP_345622360.1">
    <property type="nucleotide sequence ID" value="NZ_BAABIG010000054.1"/>
</dbReference>
<keyword evidence="5" id="KW-0119">Carbohydrate metabolism</keyword>
<dbReference type="CDD" id="cd00452">
    <property type="entry name" value="KDPG_aldolase"/>
    <property type="match status" value="1"/>
</dbReference>
<evidence type="ECO:0000256" key="2">
    <source>
        <dbReference type="ARBA" id="ARBA00006906"/>
    </source>
</evidence>
<organism evidence="6 7">
    <name type="scientific">Streptomyces ziwulingensis</name>
    <dbReference type="NCBI Taxonomy" id="1045501"/>
    <lineage>
        <taxon>Bacteria</taxon>
        <taxon>Bacillati</taxon>
        <taxon>Actinomycetota</taxon>
        <taxon>Actinomycetes</taxon>
        <taxon>Kitasatosporales</taxon>
        <taxon>Streptomycetaceae</taxon>
        <taxon>Streptomyces</taxon>
    </lineage>
</organism>
<keyword evidence="4" id="KW-0456">Lyase</keyword>